<reference evidence="2 3" key="1">
    <citation type="submission" date="2018-06" db="EMBL/GenBank/DDBJ databases">
        <authorList>
            <consortium name="Pathogen Informatics"/>
            <person name="Doyle S."/>
        </authorList>
    </citation>
    <scope>NUCLEOTIDE SEQUENCE [LARGE SCALE GENOMIC DNA]</scope>
    <source>
        <strain evidence="2 3">NCTC10616</strain>
    </source>
</reference>
<proteinExistence type="predicted"/>
<dbReference type="EMBL" id="UGRO01000002">
    <property type="protein sequence ID" value="SUA18187.1"/>
    <property type="molecule type" value="Genomic_DNA"/>
</dbReference>
<keyword evidence="1 2" id="KW-0238">DNA-binding</keyword>
<dbReference type="Gene3D" id="1.10.260.40">
    <property type="entry name" value="lambda repressor-like DNA-binding domains"/>
    <property type="match status" value="1"/>
</dbReference>
<dbReference type="Pfam" id="PF01381">
    <property type="entry name" value="HTH_3"/>
    <property type="match status" value="1"/>
</dbReference>
<dbReference type="PROSITE" id="PS50943">
    <property type="entry name" value="HTH_CROC1"/>
    <property type="match status" value="1"/>
</dbReference>
<gene>
    <name evidence="2" type="ORF">NCTC10616_01910</name>
</gene>
<dbReference type="GO" id="GO:0003677">
    <property type="term" value="F:DNA binding"/>
    <property type="evidence" value="ECO:0007669"/>
    <property type="project" value="UniProtKB-KW"/>
</dbReference>
<dbReference type="PANTHER" id="PTHR46797">
    <property type="entry name" value="HTH-TYPE TRANSCRIPTIONAL REGULATOR"/>
    <property type="match status" value="1"/>
</dbReference>
<keyword evidence="3" id="KW-1185">Reference proteome</keyword>
<evidence type="ECO:0000313" key="2">
    <source>
        <dbReference type="EMBL" id="SUA18187.1"/>
    </source>
</evidence>
<accession>A0A378VGW6</accession>
<dbReference type="Proteomes" id="UP000254193">
    <property type="component" value="Unassembled WGS sequence"/>
</dbReference>
<dbReference type="CDD" id="cd00093">
    <property type="entry name" value="HTH_XRE"/>
    <property type="match status" value="1"/>
</dbReference>
<name>A0A378VGW6_NEILA</name>
<organism evidence="2 3">
    <name type="scientific">Neisseria lactamica</name>
    <dbReference type="NCBI Taxonomy" id="486"/>
    <lineage>
        <taxon>Bacteria</taxon>
        <taxon>Pseudomonadati</taxon>
        <taxon>Pseudomonadota</taxon>
        <taxon>Betaproteobacteria</taxon>
        <taxon>Neisseriales</taxon>
        <taxon>Neisseriaceae</taxon>
        <taxon>Neisseria</taxon>
    </lineage>
</organism>
<dbReference type="RefSeq" id="WP_003708222.1">
    <property type="nucleotide sequence ID" value="NZ_LR590477.1"/>
</dbReference>
<dbReference type="PANTHER" id="PTHR46797:SF1">
    <property type="entry name" value="METHYLPHOSPHONATE SYNTHASE"/>
    <property type="match status" value="1"/>
</dbReference>
<dbReference type="InterPro" id="IPR010982">
    <property type="entry name" value="Lambda_DNA-bd_dom_sf"/>
</dbReference>
<dbReference type="GO" id="GO:0003700">
    <property type="term" value="F:DNA-binding transcription factor activity"/>
    <property type="evidence" value="ECO:0007669"/>
    <property type="project" value="TreeGrafter"/>
</dbReference>
<evidence type="ECO:0000313" key="3">
    <source>
        <dbReference type="Proteomes" id="UP000254193"/>
    </source>
</evidence>
<dbReference type="SMART" id="SM00530">
    <property type="entry name" value="HTH_XRE"/>
    <property type="match status" value="1"/>
</dbReference>
<dbReference type="SUPFAM" id="SSF47413">
    <property type="entry name" value="lambda repressor-like DNA-binding domains"/>
    <property type="match status" value="1"/>
</dbReference>
<dbReference type="AlphaFoldDB" id="A0A378VGW6"/>
<protein>
    <submittedName>
        <fullName evidence="2">Putative DNA-binding protein</fullName>
    </submittedName>
</protein>
<evidence type="ECO:0000256" key="1">
    <source>
        <dbReference type="ARBA" id="ARBA00023125"/>
    </source>
</evidence>
<dbReference type="GO" id="GO:0005829">
    <property type="term" value="C:cytosol"/>
    <property type="evidence" value="ECO:0007669"/>
    <property type="project" value="TreeGrafter"/>
</dbReference>
<sequence>MKVHEKIRKIRELKNFSQENMAEQLQMSVNGYAKIERGEVGLQMDKLEKIADVLGMDVVDLLTVEKNLVFLNMENRTNSANYYASQEQYVIEIEKLKQQNCYLQAILMEKEKLITWQKQQLDSLNELIRTIGRG</sequence>
<dbReference type="InterPro" id="IPR001387">
    <property type="entry name" value="Cro/C1-type_HTH"/>
</dbReference>
<dbReference type="InterPro" id="IPR050807">
    <property type="entry name" value="TransReg_Diox_bact_type"/>
</dbReference>